<gene>
    <name evidence="2" type="ORF">IAB26_09560</name>
</gene>
<dbReference type="EMBL" id="DVFT01000141">
    <property type="protein sequence ID" value="HIQ96796.1"/>
    <property type="molecule type" value="Genomic_DNA"/>
</dbReference>
<feature type="transmembrane region" description="Helical" evidence="1">
    <location>
        <begin position="12"/>
        <end position="30"/>
    </location>
</feature>
<keyword evidence="1" id="KW-1133">Transmembrane helix</keyword>
<evidence type="ECO:0000313" key="3">
    <source>
        <dbReference type="Proteomes" id="UP000886886"/>
    </source>
</evidence>
<proteinExistence type="predicted"/>
<keyword evidence="1" id="KW-0472">Membrane</keyword>
<sequence>MTKKTWKFRPSVYAIFVLVVLLLGIFRIFAGQGNPLFEKGVSTTLYLNCYVGEIPDFYNMEFFQEERQIDENKLSFDESECDFNTVGTYQVPVLYDGQTTSYQIQVQVKDREIERESVPSNGEVWAD</sequence>
<protein>
    <submittedName>
        <fullName evidence="2">Uncharacterized protein</fullName>
    </submittedName>
</protein>
<organism evidence="2 3">
    <name type="scientific">Candidatus Limivivens merdigallinarum</name>
    <dbReference type="NCBI Taxonomy" id="2840859"/>
    <lineage>
        <taxon>Bacteria</taxon>
        <taxon>Bacillati</taxon>
        <taxon>Bacillota</taxon>
        <taxon>Clostridia</taxon>
        <taxon>Lachnospirales</taxon>
        <taxon>Lachnospiraceae</taxon>
        <taxon>Lachnospiraceae incertae sedis</taxon>
        <taxon>Candidatus Limivivens</taxon>
    </lineage>
</organism>
<reference evidence="2" key="1">
    <citation type="submission" date="2020-10" db="EMBL/GenBank/DDBJ databases">
        <authorList>
            <person name="Gilroy R."/>
        </authorList>
    </citation>
    <scope>NUCLEOTIDE SEQUENCE</scope>
    <source>
        <strain evidence="2">ChiSjej3B21-11622</strain>
    </source>
</reference>
<dbReference type="AlphaFoldDB" id="A0A9D0ZWG4"/>
<comment type="caution">
    <text evidence="2">The sequence shown here is derived from an EMBL/GenBank/DDBJ whole genome shotgun (WGS) entry which is preliminary data.</text>
</comment>
<reference evidence="2" key="2">
    <citation type="journal article" date="2021" name="PeerJ">
        <title>Extensive microbial diversity within the chicken gut microbiome revealed by metagenomics and culture.</title>
        <authorList>
            <person name="Gilroy R."/>
            <person name="Ravi A."/>
            <person name="Getino M."/>
            <person name="Pursley I."/>
            <person name="Horton D.L."/>
            <person name="Alikhan N.F."/>
            <person name="Baker D."/>
            <person name="Gharbi K."/>
            <person name="Hall N."/>
            <person name="Watson M."/>
            <person name="Adriaenssens E.M."/>
            <person name="Foster-Nyarko E."/>
            <person name="Jarju S."/>
            <person name="Secka A."/>
            <person name="Antonio M."/>
            <person name="Oren A."/>
            <person name="Chaudhuri R.R."/>
            <person name="La Ragione R."/>
            <person name="Hildebrand F."/>
            <person name="Pallen M.J."/>
        </authorList>
    </citation>
    <scope>NUCLEOTIDE SEQUENCE</scope>
    <source>
        <strain evidence="2">ChiSjej3B21-11622</strain>
    </source>
</reference>
<name>A0A9D0ZWG4_9FIRM</name>
<evidence type="ECO:0000313" key="2">
    <source>
        <dbReference type="EMBL" id="HIQ96796.1"/>
    </source>
</evidence>
<evidence type="ECO:0000256" key="1">
    <source>
        <dbReference type="SAM" id="Phobius"/>
    </source>
</evidence>
<dbReference type="Proteomes" id="UP000886886">
    <property type="component" value="Unassembled WGS sequence"/>
</dbReference>
<keyword evidence="1" id="KW-0812">Transmembrane</keyword>
<accession>A0A9D0ZWG4</accession>